<dbReference type="SUPFAM" id="SSF53850">
    <property type="entry name" value="Periplasmic binding protein-like II"/>
    <property type="match status" value="1"/>
</dbReference>
<dbReference type="PANTHER" id="PTHR30290:SF10">
    <property type="entry name" value="PERIPLASMIC OLIGOPEPTIDE-BINDING PROTEIN-RELATED"/>
    <property type="match status" value="1"/>
</dbReference>
<dbReference type="RefSeq" id="WP_184891793.1">
    <property type="nucleotide sequence ID" value="NZ_JACHMX010000001.1"/>
</dbReference>
<gene>
    <name evidence="6" type="ORF">HDA45_000631</name>
</gene>
<evidence type="ECO:0000256" key="4">
    <source>
        <dbReference type="ARBA" id="ARBA00022729"/>
    </source>
</evidence>
<keyword evidence="3" id="KW-0813">Transport</keyword>
<evidence type="ECO:0000256" key="1">
    <source>
        <dbReference type="ARBA" id="ARBA00004196"/>
    </source>
</evidence>
<accession>A0A841AW73</accession>
<dbReference type="InterPro" id="IPR030678">
    <property type="entry name" value="Peptide/Ni-bd"/>
</dbReference>
<proteinExistence type="inferred from homology"/>
<evidence type="ECO:0000256" key="3">
    <source>
        <dbReference type="ARBA" id="ARBA00022448"/>
    </source>
</evidence>
<name>A0A841AW73_9PSEU</name>
<dbReference type="Pfam" id="PF00496">
    <property type="entry name" value="SBP_bac_5"/>
    <property type="match status" value="1"/>
</dbReference>
<keyword evidence="4" id="KW-0732">Signal</keyword>
<dbReference type="GO" id="GO:0043190">
    <property type="term" value="C:ATP-binding cassette (ABC) transporter complex"/>
    <property type="evidence" value="ECO:0007669"/>
    <property type="project" value="InterPro"/>
</dbReference>
<evidence type="ECO:0000259" key="5">
    <source>
        <dbReference type="Pfam" id="PF00496"/>
    </source>
</evidence>
<dbReference type="InterPro" id="IPR039424">
    <property type="entry name" value="SBP_5"/>
</dbReference>
<evidence type="ECO:0000256" key="2">
    <source>
        <dbReference type="ARBA" id="ARBA00005695"/>
    </source>
</evidence>
<dbReference type="EMBL" id="JACHMX010000001">
    <property type="protein sequence ID" value="MBB5850544.1"/>
    <property type="molecule type" value="Genomic_DNA"/>
</dbReference>
<feature type="domain" description="Solute-binding protein family 5" evidence="5">
    <location>
        <begin position="32"/>
        <end position="411"/>
    </location>
</feature>
<dbReference type="CDD" id="cd00995">
    <property type="entry name" value="PBP2_NikA_DppA_OppA_like"/>
    <property type="match status" value="1"/>
</dbReference>
<keyword evidence="7" id="KW-1185">Reference proteome</keyword>
<dbReference type="PANTHER" id="PTHR30290">
    <property type="entry name" value="PERIPLASMIC BINDING COMPONENT OF ABC TRANSPORTER"/>
    <property type="match status" value="1"/>
</dbReference>
<comment type="subcellular location">
    <subcellularLocation>
        <location evidence="1">Cell envelope</location>
    </subcellularLocation>
</comment>
<evidence type="ECO:0000313" key="6">
    <source>
        <dbReference type="EMBL" id="MBB5850544.1"/>
    </source>
</evidence>
<sequence length="510" mass="56602">MNPFRAVKEAGAMIGRLCWEFLTPPSPVDYKPTSGVAESLTPSEDKLTWKCVIRQGLTWSDGTPLTAHDVAFTFDKIMSDEVAAEANGSYVENIVSVEAEGDDTVWFRTKSPQASMTALDVPIVPEHVWRVVEDMDDPLGESVEIVGVGSGPFLVAEHRKDDVTILKANPGYWRGRSAIDEIHLIFFESADDAVDALCAGEVDVVNRVTFTQHRKLSATDGVTVVEADSRRYNHLMLNLGALNRDRQPIGDGHPALRDIRVRKALAKAIDVEAIRDGVYGGFSRAPGGIVPAVFPDYHWEPSEEQRYEFDLTRAGEELEAAGYRLREGRRVGPDGDPLRLRLLWRLGTDYHERAAKHIAGWLDELGIGVESTGLPDDDYEEEYNSGRFDLTVAGWGSPPDPDWILSRQTSKSLPSDRDTTVSASFLADDEFDALYERQLAEMDPAARAEIVKQAQARYYDLVPTILLAYPVALEAYRSDRFTGFTRQPAGTGPIMEQAGYWGFYTSRPVG</sequence>
<evidence type="ECO:0000313" key="7">
    <source>
        <dbReference type="Proteomes" id="UP000580861"/>
    </source>
</evidence>
<dbReference type="AlphaFoldDB" id="A0A841AW73"/>
<dbReference type="GO" id="GO:1904680">
    <property type="term" value="F:peptide transmembrane transporter activity"/>
    <property type="evidence" value="ECO:0007669"/>
    <property type="project" value="TreeGrafter"/>
</dbReference>
<dbReference type="GO" id="GO:0042597">
    <property type="term" value="C:periplasmic space"/>
    <property type="evidence" value="ECO:0007669"/>
    <property type="project" value="UniProtKB-ARBA"/>
</dbReference>
<dbReference type="GO" id="GO:0030313">
    <property type="term" value="C:cell envelope"/>
    <property type="evidence" value="ECO:0007669"/>
    <property type="project" value="UniProtKB-SubCell"/>
</dbReference>
<reference evidence="6 7" key="1">
    <citation type="submission" date="2020-08" db="EMBL/GenBank/DDBJ databases">
        <title>Sequencing the genomes of 1000 actinobacteria strains.</title>
        <authorList>
            <person name="Klenk H.-P."/>
        </authorList>
    </citation>
    <scope>NUCLEOTIDE SEQUENCE [LARGE SCALE GENOMIC DNA]</scope>
    <source>
        <strain evidence="6 7">DSM 45272</strain>
    </source>
</reference>
<dbReference type="Proteomes" id="UP000580861">
    <property type="component" value="Unassembled WGS sequence"/>
</dbReference>
<comment type="caution">
    <text evidence="6">The sequence shown here is derived from an EMBL/GenBank/DDBJ whole genome shotgun (WGS) entry which is preliminary data.</text>
</comment>
<dbReference type="PIRSF" id="PIRSF002741">
    <property type="entry name" value="MppA"/>
    <property type="match status" value="1"/>
</dbReference>
<organism evidence="6 7">
    <name type="scientific">Amycolatopsis umgeniensis</name>
    <dbReference type="NCBI Taxonomy" id="336628"/>
    <lineage>
        <taxon>Bacteria</taxon>
        <taxon>Bacillati</taxon>
        <taxon>Actinomycetota</taxon>
        <taxon>Actinomycetes</taxon>
        <taxon>Pseudonocardiales</taxon>
        <taxon>Pseudonocardiaceae</taxon>
        <taxon>Amycolatopsis</taxon>
    </lineage>
</organism>
<comment type="similarity">
    <text evidence="2">Belongs to the bacterial solute-binding protein 5 family.</text>
</comment>
<dbReference type="InterPro" id="IPR000914">
    <property type="entry name" value="SBP_5_dom"/>
</dbReference>
<dbReference type="Gene3D" id="3.40.190.10">
    <property type="entry name" value="Periplasmic binding protein-like II"/>
    <property type="match status" value="1"/>
</dbReference>
<dbReference type="GO" id="GO:0015833">
    <property type="term" value="P:peptide transport"/>
    <property type="evidence" value="ECO:0007669"/>
    <property type="project" value="TreeGrafter"/>
</dbReference>
<protein>
    <submittedName>
        <fullName evidence="6">Peptide/nickel transport system substrate-binding protein</fullName>
    </submittedName>
</protein>
<dbReference type="Gene3D" id="3.10.105.10">
    <property type="entry name" value="Dipeptide-binding Protein, Domain 3"/>
    <property type="match status" value="1"/>
</dbReference>